<dbReference type="Pfam" id="PF01363">
    <property type="entry name" value="FYVE"/>
    <property type="match status" value="1"/>
</dbReference>
<evidence type="ECO:0000313" key="7">
    <source>
        <dbReference type="EMBL" id="KAK8873733.1"/>
    </source>
</evidence>
<evidence type="ECO:0000313" key="8">
    <source>
        <dbReference type="Proteomes" id="UP001390339"/>
    </source>
</evidence>
<feature type="region of interest" description="Disordered" evidence="5">
    <location>
        <begin position="233"/>
        <end position="305"/>
    </location>
</feature>
<feature type="compositionally biased region" description="Low complexity" evidence="5">
    <location>
        <begin position="233"/>
        <end position="269"/>
    </location>
</feature>
<keyword evidence="3" id="KW-0862">Zinc</keyword>
<feature type="region of interest" description="Disordered" evidence="5">
    <location>
        <begin position="23"/>
        <end position="71"/>
    </location>
</feature>
<keyword evidence="8" id="KW-1185">Reference proteome</keyword>
<dbReference type="SUPFAM" id="SSF57903">
    <property type="entry name" value="FYVE/PHD zinc finger"/>
    <property type="match status" value="1"/>
</dbReference>
<dbReference type="PANTHER" id="PTHR23164">
    <property type="entry name" value="EARLY ENDOSOME ANTIGEN 1"/>
    <property type="match status" value="1"/>
</dbReference>
<keyword evidence="1" id="KW-0479">Metal-binding</keyword>
<sequence>MATELIMPRLPDQQQPFAHFYTPQYNQYNPQSPGFQSQTQTQTQQVYTQPQISPLSTSNNASPTSPKSYHGRQVRPLYMPAVLRPTERQSRAVAPGKKTEDDNESLKMNSSFISLAGLGALGRLSRRSTGDSGKTVDNEWDFNLFPKPTALPTKSHWKPDTNSTICDEPSCRRHFNYWTRRHHCRRCGNIFCDPHSAFEVPLDQDANYNPRGIMSRACQHCYTEFKSWRSRTNSQASSIASSRSRSSSGSDAGSTYIPSSGAQSAPASPVDASGAAPIPTASGKPRVQHKEIVASVPRDWNWSTF</sequence>
<organism evidence="7 8">
    <name type="scientific">Apiospora arundinis</name>
    <dbReference type="NCBI Taxonomy" id="335852"/>
    <lineage>
        <taxon>Eukaryota</taxon>
        <taxon>Fungi</taxon>
        <taxon>Dikarya</taxon>
        <taxon>Ascomycota</taxon>
        <taxon>Pezizomycotina</taxon>
        <taxon>Sordariomycetes</taxon>
        <taxon>Xylariomycetidae</taxon>
        <taxon>Amphisphaeriales</taxon>
        <taxon>Apiosporaceae</taxon>
        <taxon>Apiospora</taxon>
    </lineage>
</organism>
<dbReference type="EMBL" id="JAPCWZ010000003">
    <property type="protein sequence ID" value="KAK8873733.1"/>
    <property type="molecule type" value="Genomic_DNA"/>
</dbReference>
<evidence type="ECO:0000256" key="3">
    <source>
        <dbReference type="ARBA" id="ARBA00022833"/>
    </source>
</evidence>
<feature type="compositionally biased region" description="Polar residues" evidence="5">
    <location>
        <begin position="54"/>
        <end position="67"/>
    </location>
</feature>
<name>A0ABR2J7H5_9PEZI</name>
<dbReference type="InterPro" id="IPR013083">
    <property type="entry name" value="Znf_RING/FYVE/PHD"/>
</dbReference>
<dbReference type="InterPro" id="IPR000306">
    <property type="entry name" value="Znf_FYVE"/>
</dbReference>
<gene>
    <name evidence="7" type="ORF">PGQ11_004247</name>
</gene>
<evidence type="ECO:0000259" key="6">
    <source>
        <dbReference type="PROSITE" id="PS50178"/>
    </source>
</evidence>
<keyword evidence="2 4" id="KW-0863">Zinc-finger</keyword>
<dbReference type="InterPro" id="IPR011011">
    <property type="entry name" value="Znf_FYVE_PHD"/>
</dbReference>
<accession>A0ABR2J7H5</accession>
<reference evidence="7 8" key="1">
    <citation type="journal article" date="2024" name="IMA Fungus">
        <title>Apiospora arundinis, a panoply of carbohydrate-active enzymes and secondary metabolites.</title>
        <authorList>
            <person name="Sorensen T."/>
            <person name="Petersen C."/>
            <person name="Muurmann A.T."/>
            <person name="Christiansen J.V."/>
            <person name="Brundto M.L."/>
            <person name="Overgaard C.K."/>
            <person name="Boysen A.T."/>
            <person name="Wollenberg R.D."/>
            <person name="Larsen T.O."/>
            <person name="Sorensen J.L."/>
            <person name="Nielsen K.L."/>
            <person name="Sondergaard T.E."/>
        </authorList>
    </citation>
    <scope>NUCLEOTIDE SEQUENCE [LARGE SCALE GENOMIC DNA]</scope>
    <source>
        <strain evidence="7 8">AAU 773</strain>
    </source>
</reference>
<dbReference type="Gene3D" id="3.30.40.10">
    <property type="entry name" value="Zinc/RING finger domain, C3HC4 (zinc finger)"/>
    <property type="match status" value="1"/>
</dbReference>
<feature type="domain" description="FYVE-type" evidence="6">
    <location>
        <begin position="171"/>
        <end position="226"/>
    </location>
</feature>
<dbReference type="Proteomes" id="UP001390339">
    <property type="component" value="Unassembled WGS sequence"/>
</dbReference>
<dbReference type="PANTHER" id="PTHR23164:SF30">
    <property type="entry name" value="EARLY ENDOSOME ANTIGEN 1"/>
    <property type="match status" value="1"/>
</dbReference>
<evidence type="ECO:0000256" key="1">
    <source>
        <dbReference type="ARBA" id="ARBA00022723"/>
    </source>
</evidence>
<dbReference type="InterPro" id="IPR017455">
    <property type="entry name" value="Znf_FYVE-rel"/>
</dbReference>
<dbReference type="PROSITE" id="PS50178">
    <property type="entry name" value="ZF_FYVE"/>
    <property type="match status" value="1"/>
</dbReference>
<evidence type="ECO:0000256" key="4">
    <source>
        <dbReference type="PROSITE-ProRule" id="PRU00091"/>
    </source>
</evidence>
<protein>
    <submittedName>
        <fullName evidence="7">FYVE zinc finger protein</fullName>
    </submittedName>
</protein>
<dbReference type="SUPFAM" id="SSF81995">
    <property type="entry name" value="beta-sandwich domain of Sec23/24"/>
    <property type="match status" value="1"/>
</dbReference>
<proteinExistence type="predicted"/>
<dbReference type="SMART" id="SM00064">
    <property type="entry name" value="FYVE"/>
    <property type="match status" value="1"/>
</dbReference>
<evidence type="ECO:0000256" key="2">
    <source>
        <dbReference type="ARBA" id="ARBA00022771"/>
    </source>
</evidence>
<dbReference type="CDD" id="cd15760">
    <property type="entry name" value="FYVE_scVPS27p_like"/>
    <property type="match status" value="1"/>
</dbReference>
<evidence type="ECO:0000256" key="5">
    <source>
        <dbReference type="SAM" id="MobiDB-lite"/>
    </source>
</evidence>
<feature type="region of interest" description="Disordered" evidence="5">
    <location>
        <begin position="85"/>
        <end position="104"/>
    </location>
</feature>
<feature type="compositionally biased region" description="Low complexity" evidence="5">
    <location>
        <begin position="30"/>
        <end position="53"/>
    </location>
</feature>
<comment type="caution">
    <text evidence="7">The sequence shown here is derived from an EMBL/GenBank/DDBJ whole genome shotgun (WGS) entry which is preliminary data.</text>
</comment>